<reference evidence="1 3" key="1">
    <citation type="submission" date="2014-12" db="EMBL/GenBank/DDBJ databases">
        <title>Genome sequence of Morococcus cerebrosus.</title>
        <authorList>
            <person name="Shin S.-K."/>
            <person name="Yi H."/>
        </authorList>
    </citation>
    <scope>NUCLEOTIDE SEQUENCE [LARGE SCALE GENOMIC DNA]</scope>
    <source>
        <strain evidence="1 3">CIP 81.93</strain>
    </source>
</reference>
<dbReference type="Gene3D" id="3.40.50.10110">
    <property type="entry name" value="DNA polymerase III subunit chi"/>
    <property type="match status" value="1"/>
</dbReference>
<evidence type="ECO:0000313" key="1">
    <source>
        <dbReference type="EMBL" id="KIC13156.1"/>
    </source>
</evidence>
<dbReference type="PANTHER" id="PTHR38767">
    <property type="entry name" value="DNA POLYMERASE III SUBUNIT CHI"/>
    <property type="match status" value="1"/>
</dbReference>
<dbReference type="Pfam" id="PF04364">
    <property type="entry name" value="DNA_pol3_chi"/>
    <property type="match status" value="1"/>
</dbReference>
<keyword evidence="1" id="KW-0808">Transferase</keyword>
<evidence type="ECO:0000313" key="3">
    <source>
        <dbReference type="Proteomes" id="UP000031390"/>
    </source>
</evidence>
<dbReference type="AlphaFoldDB" id="A0A0C1HFZ5"/>
<proteinExistence type="predicted"/>
<keyword evidence="4" id="KW-1185">Reference proteome</keyword>
<dbReference type="PANTHER" id="PTHR38767:SF1">
    <property type="entry name" value="DNA POLYMERASE III SUBUNIT CHI"/>
    <property type="match status" value="1"/>
</dbReference>
<dbReference type="EMBL" id="CP094242">
    <property type="protein sequence ID" value="UNV88202.1"/>
    <property type="molecule type" value="Genomic_DNA"/>
</dbReference>
<dbReference type="GO" id="GO:0003887">
    <property type="term" value="F:DNA-directed DNA polymerase activity"/>
    <property type="evidence" value="ECO:0007669"/>
    <property type="project" value="UniProtKB-EC"/>
</dbReference>
<evidence type="ECO:0000313" key="2">
    <source>
        <dbReference type="EMBL" id="UNV88202.1"/>
    </source>
</evidence>
<accession>A0A0C1HFZ5</accession>
<dbReference type="SUPFAM" id="SSF102400">
    <property type="entry name" value="DNA polymerase III chi subunit"/>
    <property type="match status" value="1"/>
</dbReference>
<dbReference type="EMBL" id="JUFZ01000005">
    <property type="protein sequence ID" value="KIC13156.1"/>
    <property type="molecule type" value="Genomic_DNA"/>
</dbReference>
<evidence type="ECO:0000313" key="4">
    <source>
        <dbReference type="Proteomes" id="UP000829504"/>
    </source>
</evidence>
<dbReference type="GO" id="GO:0003677">
    <property type="term" value="F:DNA binding"/>
    <property type="evidence" value="ECO:0007669"/>
    <property type="project" value="InterPro"/>
</dbReference>
<gene>
    <name evidence="1" type="ORF">MCC93_01500</name>
    <name evidence="2" type="ORF">MON37_04560</name>
</gene>
<organism evidence="1 3">
    <name type="scientific">Morococcus cerebrosus</name>
    <dbReference type="NCBI Taxonomy" id="1056807"/>
    <lineage>
        <taxon>Bacteria</taxon>
        <taxon>Pseudomonadati</taxon>
        <taxon>Pseudomonadota</taxon>
        <taxon>Betaproteobacteria</taxon>
        <taxon>Neisseriales</taxon>
        <taxon>Neisseriaceae</taxon>
        <taxon>Morococcus</taxon>
    </lineage>
</organism>
<sequence>MPKATFYTHAADPAAFACRLIARAIRDGGQILVWSDSAETIRRLDRDLWQQIPESFIPHEIWQPDQPMSSETPVWLAFGNTLPTVLENATVLNLSPDFWNEAPVIPARVLEIVGSSLEELADARERFSAYRKSGFTIEHHNMTGKA</sequence>
<dbReference type="Proteomes" id="UP000031390">
    <property type="component" value="Unassembled WGS sequence"/>
</dbReference>
<dbReference type="RefSeq" id="WP_019270068.1">
    <property type="nucleotide sequence ID" value="NZ_CP094242.1"/>
</dbReference>
<reference evidence="2 4" key="2">
    <citation type="submission" date="2022-03" db="EMBL/GenBank/DDBJ databases">
        <title>Genome sequencing of Morococcus cerebrosus.</title>
        <authorList>
            <person name="Baek M.-G."/>
            <person name="Yi H."/>
        </authorList>
    </citation>
    <scope>NUCLEOTIDE SEQUENCE [LARGE SCALE GENOMIC DNA]</scope>
    <source>
        <strain evidence="2 4">CIP 81.93</strain>
    </source>
</reference>
<dbReference type="InterPro" id="IPR007459">
    <property type="entry name" value="DNA_pol3_chi"/>
</dbReference>
<dbReference type="InterPro" id="IPR036768">
    <property type="entry name" value="PolIII_chi_sf"/>
</dbReference>
<dbReference type="Proteomes" id="UP000829504">
    <property type="component" value="Chromosome"/>
</dbReference>
<dbReference type="PATRIC" id="fig|1056807.3.peg.142"/>
<dbReference type="GO" id="GO:0006260">
    <property type="term" value="P:DNA replication"/>
    <property type="evidence" value="ECO:0007669"/>
    <property type="project" value="InterPro"/>
</dbReference>
<dbReference type="GO" id="GO:0032298">
    <property type="term" value="P:positive regulation of DNA-templated DNA replication initiation"/>
    <property type="evidence" value="ECO:0007669"/>
    <property type="project" value="TreeGrafter"/>
</dbReference>
<keyword evidence="1" id="KW-0548">Nucleotidyltransferase</keyword>
<dbReference type="EC" id="2.7.7.7" evidence="1"/>
<name>A0A0C1HFZ5_9NEIS</name>
<protein>
    <submittedName>
        <fullName evidence="1">DNA polymerase III subunit chi</fullName>
        <ecNumber evidence="1">2.7.7.7</ecNumber>
    </submittedName>
</protein>